<dbReference type="InterPro" id="IPR036388">
    <property type="entry name" value="WH-like_DNA-bd_sf"/>
</dbReference>
<dbReference type="EMBL" id="CP046235">
    <property type="protein sequence ID" value="WFD47239.1"/>
    <property type="molecule type" value="Genomic_DNA"/>
</dbReference>
<dbReference type="CDD" id="cd02335">
    <property type="entry name" value="ZZ_ADA2"/>
    <property type="match status" value="1"/>
</dbReference>
<protein>
    <submittedName>
        <fullName evidence="12">Transcriptional adapter ada2</fullName>
    </submittedName>
</protein>
<dbReference type="PANTHER" id="PTHR12374:SF20">
    <property type="entry name" value="TRANSCRIPTIONAL ADAPTER 2-ALPHA"/>
    <property type="match status" value="1"/>
</dbReference>
<dbReference type="SUPFAM" id="SSF57850">
    <property type="entry name" value="RING/U-box"/>
    <property type="match status" value="1"/>
</dbReference>
<feature type="domain" description="HTH myb-type" evidence="11">
    <location>
        <begin position="87"/>
        <end position="134"/>
    </location>
</feature>
<dbReference type="Gene3D" id="3.30.60.90">
    <property type="match status" value="1"/>
</dbReference>
<evidence type="ECO:0000259" key="11">
    <source>
        <dbReference type="PROSITE" id="PS51294"/>
    </source>
</evidence>
<dbReference type="SMART" id="SM00717">
    <property type="entry name" value="SANT"/>
    <property type="match status" value="1"/>
</dbReference>
<dbReference type="Proteomes" id="UP000818624">
    <property type="component" value="Chromosome 2"/>
</dbReference>
<dbReference type="Gene3D" id="1.10.10.60">
    <property type="entry name" value="Homeodomain-like"/>
    <property type="match status" value="1"/>
</dbReference>
<gene>
    <name evidence="12" type="primary">ADA2</name>
    <name evidence="12" type="ORF">GLX27_001890</name>
</gene>
<evidence type="ECO:0000313" key="12">
    <source>
        <dbReference type="EMBL" id="WFD47239.1"/>
    </source>
</evidence>
<dbReference type="Pfam" id="PF00249">
    <property type="entry name" value="Myb_DNA-binding"/>
    <property type="match status" value="1"/>
</dbReference>
<dbReference type="InterPro" id="IPR009057">
    <property type="entry name" value="Homeodomain-like_sf"/>
</dbReference>
<dbReference type="InterPro" id="IPR017930">
    <property type="entry name" value="Myb_dom"/>
</dbReference>
<dbReference type="InterPro" id="IPR041983">
    <property type="entry name" value="ADA2-like_ZZ"/>
</dbReference>
<evidence type="ECO:0000256" key="5">
    <source>
        <dbReference type="PROSITE-ProRule" id="PRU00228"/>
    </source>
</evidence>
<feature type="domain" description="ZZ-type" evidence="8">
    <location>
        <begin position="23"/>
        <end position="80"/>
    </location>
</feature>
<name>A0ABY8EQE5_MALFU</name>
<dbReference type="InterPro" id="IPR055141">
    <property type="entry name" value="TADA2A_B-like_dom"/>
</dbReference>
<feature type="compositionally biased region" description="Acidic residues" evidence="6">
    <location>
        <begin position="297"/>
        <end position="314"/>
    </location>
</feature>
<dbReference type="Gene3D" id="1.10.10.10">
    <property type="entry name" value="Winged helix-like DNA-binding domain superfamily/Winged helix DNA-binding domain"/>
    <property type="match status" value="1"/>
</dbReference>
<feature type="domain" description="SANT" evidence="10">
    <location>
        <begin position="82"/>
        <end position="134"/>
    </location>
</feature>
<keyword evidence="3" id="KW-0862">Zinc</keyword>
<organism evidence="12 13">
    <name type="scientific">Malassezia furfur</name>
    <name type="common">Pityriasis versicolor infection agent</name>
    <name type="synonym">Pityrosporum furfur</name>
    <dbReference type="NCBI Taxonomy" id="55194"/>
    <lineage>
        <taxon>Eukaryota</taxon>
        <taxon>Fungi</taxon>
        <taxon>Dikarya</taxon>
        <taxon>Basidiomycota</taxon>
        <taxon>Ustilaginomycotina</taxon>
        <taxon>Malasseziomycetes</taxon>
        <taxon>Malasseziales</taxon>
        <taxon>Malasseziaceae</taxon>
        <taxon>Malassezia</taxon>
    </lineage>
</organism>
<dbReference type="Pfam" id="PF04433">
    <property type="entry name" value="SWIRM"/>
    <property type="match status" value="1"/>
</dbReference>
<dbReference type="SMART" id="SM00291">
    <property type="entry name" value="ZnF_ZZ"/>
    <property type="match status" value="1"/>
</dbReference>
<dbReference type="PROSITE" id="PS50934">
    <property type="entry name" value="SWIRM"/>
    <property type="match status" value="1"/>
</dbReference>
<dbReference type="PROSITE" id="PS51293">
    <property type="entry name" value="SANT"/>
    <property type="match status" value="1"/>
</dbReference>
<dbReference type="Pfam" id="PF25299">
    <property type="entry name" value="ZZ_ADA2"/>
    <property type="match status" value="1"/>
</dbReference>
<dbReference type="InterPro" id="IPR007526">
    <property type="entry name" value="SWIRM"/>
</dbReference>
<proteinExistence type="predicted"/>
<evidence type="ECO:0000313" key="13">
    <source>
        <dbReference type="Proteomes" id="UP000818624"/>
    </source>
</evidence>
<dbReference type="InterPro" id="IPR001005">
    <property type="entry name" value="SANT/Myb"/>
</dbReference>
<accession>A0ABY8EQE5</accession>
<dbReference type="InterPro" id="IPR000433">
    <property type="entry name" value="Znf_ZZ"/>
</dbReference>
<evidence type="ECO:0000259" key="9">
    <source>
        <dbReference type="PROSITE" id="PS50934"/>
    </source>
</evidence>
<evidence type="ECO:0000256" key="6">
    <source>
        <dbReference type="SAM" id="MobiDB-lite"/>
    </source>
</evidence>
<keyword evidence="4" id="KW-0539">Nucleus</keyword>
<feature type="region of interest" description="Disordered" evidence="6">
    <location>
        <begin position="278"/>
        <end position="383"/>
    </location>
</feature>
<evidence type="ECO:0000259" key="10">
    <source>
        <dbReference type="PROSITE" id="PS51293"/>
    </source>
</evidence>
<feature type="region of interest" description="Disordered" evidence="6">
    <location>
        <begin position="1"/>
        <end position="20"/>
    </location>
</feature>
<dbReference type="InterPro" id="IPR043145">
    <property type="entry name" value="Znf_ZZ_sf"/>
</dbReference>
<sequence>MTVSHRKPRPTQPNQDRTAAEPGVRYHCDVCGADITLTVRIRCAGGCEDFDLCGTCFCTGAEVGKHKAWHDYRVIEQHSQPIYCPDWGVDEELLLIDGCQLYGLGNWADIADHIGNRTKEEVEHHFISVYIEGKNGLPSGNARAAEAVTAWREAHPEAADAPGEEPLPIVGPDPNFAYDIAPEDFLRERRERIERLRETQAAFVPPKPNAKPLVSAPTTHSELTGFMPGRLEFEHEFEQDAEHLVKDMEFGRVYAFGGDAMPNEFDALGEQGATQGHARMEASGRGGPVNQRPSEGSADENEDEFTDAPEEAAADDAASAAPASKTHTKAEAEALGTAAADEAETDVPADAANPKAEGDTAGDKPEGDKDAAETTDDRAPDWDEDPLDLDLKLAVLDMYNDALDKRGRKKRFLFERNLVDYRRNVAAERRRPKEERDLLARIRHFATLQTAADFEELYHNLCYEEALKKTVHQLQQYRRMGLTTFAEAARYDKEAAERTKRQLEAAEGTLALGGAHAGRVRHRERSVSALDDTKADDFSFANAPGIQLLSAQEQQLCSLLHILPEPFLVLKAALLTYAYAHHKALTLTHCQALCNIAPRKLSRVYDFFVQQGYVHAVLDACDWRSERAAKRARRSASSGTPVYPADT</sequence>
<evidence type="ECO:0000256" key="3">
    <source>
        <dbReference type="ARBA" id="ARBA00022833"/>
    </source>
</evidence>
<dbReference type="Pfam" id="PF22941">
    <property type="entry name" value="TADA2A-like_3rd"/>
    <property type="match status" value="2"/>
</dbReference>
<dbReference type="PROSITE" id="PS01357">
    <property type="entry name" value="ZF_ZZ_1"/>
    <property type="match status" value="1"/>
</dbReference>
<evidence type="ECO:0000256" key="2">
    <source>
        <dbReference type="ARBA" id="ARBA00022771"/>
    </source>
</evidence>
<feature type="compositionally biased region" description="Basic and acidic residues" evidence="6">
    <location>
        <begin position="356"/>
        <end position="381"/>
    </location>
</feature>
<evidence type="ECO:0000259" key="7">
    <source>
        <dbReference type="PROSITE" id="PS50090"/>
    </source>
</evidence>
<dbReference type="PROSITE" id="PS51294">
    <property type="entry name" value="HTH_MYB"/>
    <property type="match status" value="1"/>
</dbReference>
<keyword evidence="13" id="KW-1185">Reference proteome</keyword>
<dbReference type="CDD" id="cd00167">
    <property type="entry name" value="SANT"/>
    <property type="match status" value="1"/>
</dbReference>
<feature type="compositionally biased region" description="Low complexity" evidence="6">
    <location>
        <begin position="315"/>
        <end position="324"/>
    </location>
</feature>
<evidence type="ECO:0000256" key="1">
    <source>
        <dbReference type="ARBA" id="ARBA00022723"/>
    </source>
</evidence>
<dbReference type="InterPro" id="IPR017884">
    <property type="entry name" value="SANT_dom"/>
</dbReference>
<keyword evidence="1" id="KW-0479">Metal-binding</keyword>
<evidence type="ECO:0000259" key="8">
    <source>
        <dbReference type="PROSITE" id="PS50135"/>
    </source>
</evidence>
<dbReference type="PROSITE" id="PS50135">
    <property type="entry name" value="ZF_ZZ_2"/>
    <property type="match status" value="1"/>
</dbReference>
<feature type="domain" description="Myb-like" evidence="7">
    <location>
        <begin position="87"/>
        <end position="130"/>
    </location>
</feature>
<keyword evidence="2 5" id="KW-0863">Zinc-finger</keyword>
<evidence type="ECO:0000256" key="4">
    <source>
        <dbReference type="ARBA" id="ARBA00023242"/>
    </source>
</evidence>
<dbReference type="SUPFAM" id="SSF46689">
    <property type="entry name" value="Homeodomain-like"/>
    <property type="match status" value="2"/>
</dbReference>
<dbReference type="PANTHER" id="PTHR12374">
    <property type="entry name" value="TRANSCRIPTIONAL ADAPTOR 2 ADA2 -RELATED"/>
    <property type="match status" value="1"/>
</dbReference>
<feature type="domain" description="SWIRM" evidence="9">
    <location>
        <begin position="529"/>
        <end position="625"/>
    </location>
</feature>
<dbReference type="PROSITE" id="PS50090">
    <property type="entry name" value="MYB_LIKE"/>
    <property type="match status" value="1"/>
</dbReference>
<reference evidence="12 13" key="1">
    <citation type="journal article" date="2020" name="Elife">
        <title>Loss of centromere function drives karyotype evolution in closely related Malassezia species.</title>
        <authorList>
            <person name="Sankaranarayanan S.R."/>
            <person name="Ianiri G."/>
            <person name="Coelho M.A."/>
            <person name="Reza M.H."/>
            <person name="Thimmappa B.C."/>
            <person name="Ganguly P."/>
            <person name="Vadnala R.N."/>
            <person name="Sun S."/>
            <person name="Siddharthan R."/>
            <person name="Tellgren-Roth C."/>
            <person name="Dawson T.L."/>
            <person name="Heitman J."/>
            <person name="Sanyal K."/>
        </authorList>
    </citation>
    <scope>NUCLEOTIDE SEQUENCE [LARGE SCALE GENOMIC DNA]</scope>
    <source>
        <strain evidence="12">CBS14141</strain>
    </source>
</reference>